<dbReference type="InterPro" id="IPR044668">
    <property type="entry name" value="PuuD-like"/>
</dbReference>
<dbReference type="Proteomes" id="UP000824214">
    <property type="component" value="Unassembled WGS sequence"/>
</dbReference>
<comment type="caution">
    <text evidence="1">The sequence shown here is derived from an EMBL/GenBank/DDBJ whole genome shotgun (WGS) entry which is preliminary data.</text>
</comment>
<dbReference type="PANTHER" id="PTHR43235:SF1">
    <property type="entry name" value="GLUTAMINE AMIDOTRANSFERASE PB2B2.05-RELATED"/>
    <property type="match status" value="1"/>
</dbReference>
<reference evidence="1" key="1">
    <citation type="journal article" date="2021" name="PeerJ">
        <title>Extensive microbial diversity within the chicken gut microbiome revealed by metagenomics and culture.</title>
        <authorList>
            <person name="Gilroy R."/>
            <person name="Ravi A."/>
            <person name="Getino M."/>
            <person name="Pursley I."/>
            <person name="Horton D.L."/>
            <person name="Alikhan N.F."/>
            <person name="Baker D."/>
            <person name="Gharbi K."/>
            <person name="Hall N."/>
            <person name="Watson M."/>
            <person name="Adriaenssens E.M."/>
            <person name="Foster-Nyarko E."/>
            <person name="Jarju S."/>
            <person name="Secka A."/>
            <person name="Antonio M."/>
            <person name="Oren A."/>
            <person name="Chaudhuri R.R."/>
            <person name="La Ragione R."/>
            <person name="Hildebrand F."/>
            <person name="Pallen M.J."/>
        </authorList>
    </citation>
    <scope>NUCLEOTIDE SEQUENCE</scope>
    <source>
        <strain evidence="1">ChiBcolR8-3208</strain>
    </source>
</reference>
<dbReference type="PROSITE" id="PS51273">
    <property type="entry name" value="GATASE_TYPE_1"/>
    <property type="match status" value="1"/>
</dbReference>
<dbReference type="InterPro" id="IPR029062">
    <property type="entry name" value="Class_I_gatase-like"/>
</dbReference>
<dbReference type="SUPFAM" id="SSF52317">
    <property type="entry name" value="Class I glutamine amidotransferase-like"/>
    <property type="match status" value="1"/>
</dbReference>
<sequence length="217" mass="23768">MPKIYVYGSRDKLENYANALEGSGLEGLFSLDISQAEECDGLLLPGGGDIDPARYGQLPAGSEAPDLQRDAAELELVSRFLAWGKPMLGICRGVQLLNVALGGNLIQDLPTVSYHRRDPERGDRVHTVSAGEGTFLSSLYGREFAVNSAHHQALGRLAPDLNLAAVSVDDGVPEAVECPEKRIYGVQWHPERMAFAQRRPDTVDGSRIFRFFRGLFL</sequence>
<dbReference type="GO" id="GO:0033969">
    <property type="term" value="F:gamma-glutamyl-gamma-aminobutyrate hydrolase activity"/>
    <property type="evidence" value="ECO:0007669"/>
    <property type="project" value="TreeGrafter"/>
</dbReference>
<dbReference type="AlphaFoldDB" id="A0A9D2RXJ8"/>
<organism evidence="1 2">
    <name type="scientific">Candidatus Acutalibacter ornithocaccae</name>
    <dbReference type="NCBI Taxonomy" id="2838416"/>
    <lineage>
        <taxon>Bacteria</taxon>
        <taxon>Bacillati</taxon>
        <taxon>Bacillota</taxon>
        <taxon>Clostridia</taxon>
        <taxon>Eubacteriales</taxon>
        <taxon>Acutalibacteraceae</taxon>
        <taxon>Acutalibacter</taxon>
    </lineage>
</organism>
<proteinExistence type="predicted"/>
<dbReference type="PANTHER" id="PTHR43235">
    <property type="entry name" value="GLUTAMINE AMIDOTRANSFERASE PB2B2.05-RELATED"/>
    <property type="match status" value="1"/>
</dbReference>
<evidence type="ECO:0000313" key="2">
    <source>
        <dbReference type="Proteomes" id="UP000824214"/>
    </source>
</evidence>
<dbReference type="EMBL" id="DWXZ01000003">
    <property type="protein sequence ID" value="HJB36482.1"/>
    <property type="molecule type" value="Genomic_DNA"/>
</dbReference>
<dbReference type="GO" id="GO:0005829">
    <property type="term" value="C:cytosol"/>
    <property type="evidence" value="ECO:0007669"/>
    <property type="project" value="TreeGrafter"/>
</dbReference>
<dbReference type="GO" id="GO:0006598">
    <property type="term" value="P:polyamine catabolic process"/>
    <property type="evidence" value="ECO:0007669"/>
    <property type="project" value="TreeGrafter"/>
</dbReference>
<dbReference type="Gene3D" id="3.40.50.880">
    <property type="match status" value="1"/>
</dbReference>
<name>A0A9D2RXJ8_9FIRM</name>
<accession>A0A9D2RXJ8</accession>
<evidence type="ECO:0000313" key="1">
    <source>
        <dbReference type="EMBL" id="HJB36482.1"/>
    </source>
</evidence>
<reference evidence="1" key="2">
    <citation type="submission" date="2021-04" db="EMBL/GenBank/DDBJ databases">
        <authorList>
            <person name="Gilroy R."/>
        </authorList>
    </citation>
    <scope>NUCLEOTIDE SEQUENCE</scope>
    <source>
        <strain evidence="1">ChiBcolR8-3208</strain>
    </source>
</reference>
<gene>
    <name evidence="1" type="ORF">H9942_00255</name>
</gene>
<dbReference type="InterPro" id="IPR011697">
    <property type="entry name" value="Peptidase_C26"/>
</dbReference>
<dbReference type="Pfam" id="PF07722">
    <property type="entry name" value="Peptidase_C26"/>
    <property type="match status" value="1"/>
</dbReference>
<keyword evidence="1" id="KW-0378">Hydrolase</keyword>
<protein>
    <submittedName>
        <fullName evidence="1">Gamma-glutamyl-gamma-aminobutyrate hydrolase family protein</fullName>
    </submittedName>
</protein>